<dbReference type="RefSeq" id="WP_091815879.1">
    <property type="nucleotide sequence ID" value="NZ_FNCQ01000004.1"/>
</dbReference>
<dbReference type="Proteomes" id="UP000198779">
    <property type="component" value="Unassembled WGS sequence"/>
</dbReference>
<dbReference type="EMBL" id="FNCQ01000004">
    <property type="protein sequence ID" value="SDG49104.1"/>
    <property type="molecule type" value="Genomic_DNA"/>
</dbReference>
<dbReference type="PANTHER" id="PTHR42852:SF6">
    <property type="entry name" value="THIOL:DISULFIDE INTERCHANGE PROTEIN DSBE"/>
    <property type="match status" value="1"/>
</dbReference>
<dbReference type="InterPro" id="IPR013766">
    <property type="entry name" value="Thioredoxin_domain"/>
</dbReference>
<feature type="signal peptide" evidence="5">
    <location>
        <begin position="1"/>
        <end position="20"/>
    </location>
</feature>
<dbReference type="InterPro" id="IPR036249">
    <property type="entry name" value="Thioredoxin-like_sf"/>
</dbReference>
<dbReference type="Gene3D" id="3.40.30.10">
    <property type="entry name" value="Glutaredoxin"/>
    <property type="match status" value="1"/>
</dbReference>
<evidence type="ECO:0000256" key="3">
    <source>
        <dbReference type="ARBA" id="ARBA00023157"/>
    </source>
</evidence>
<name>A0A1G7UNL3_9BACT</name>
<evidence type="ECO:0000256" key="1">
    <source>
        <dbReference type="ARBA" id="ARBA00004196"/>
    </source>
</evidence>
<accession>A0A1G7UNL3</accession>
<gene>
    <name evidence="7" type="ORF">SAMN04487901_104197</name>
</gene>
<evidence type="ECO:0000313" key="8">
    <source>
        <dbReference type="Proteomes" id="UP000198779"/>
    </source>
</evidence>
<dbReference type="InterPro" id="IPR000866">
    <property type="entry name" value="AhpC/TSA"/>
</dbReference>
<sequence length="351" mass="38662">MNKKSILSALLGLAAMTGQAQNTYTVSCDVSLLNEEYAKENVKVDSFYLADFVSQEPITEKCALQGNKIAISGRVEKPQIAALLLESQIQNGVRTNRFPLILEAGDIVITQDDWMSCRVGGTPLNDALFDATREIGKASEAGDKDKAVQLTKDYILAHRNDLTAALMLTALPHSTVPEARKVLALISQCGEVVQQHPVTVKYVERLNTLLTRPQEGERFRDFAVEYDGKTAHLSDYVGRGKYVLVDFWASWCGPCRAGIPKVIALHEKYKNRNFTALGVAVKDKPEATLRAIKDDAIPYPQILNSQAVASELYGIDAIPELILFAPDGTILVRGNNRMDAIEQKLAEVFPE</sequence>
<dbReference type="Pfam" id="PF00578">
    <property type="entry name" value="AhpC-TSA"/>
    <property type="match status" value="1"/>
</dbReference>
<dbReference type="InterPro" id="IPR050553">
    <property type="entry name" value="Thioredoxin_ResA/DsbE_sf"/>
</dbReference>
<keyword evidence="3" id="KW-1015">Disulfide bond</keyword>
<dbReference type="PANTHER" id="PTHR42852">
    <property type="entry name" value="THIOL:DISULFIDE INTERCHANGE PROTEIN DSBE"/>
    <property type="match status" value="1"/>
</dbReference>
<dbReference type="GO" id="GO:0016853">
    <property type="term" value="F:isomerase activity"/>
    <property type="evidence" value="ECO:0007669"/>
    <property type="project" value="UniProtKB-KW"/>
</dbReference>
<dbReference type="PROSITE" id="PS51352">
    <property type="entry name" value="THIOREDOXIN_2"/>
    <property type="match status" value="1"/>
</dbReference>
<reference evidence="8" key="1">
    <citation type="submission" date="2016-10" db="EMBL/GenBank/DDBJ databases">
        <authorList>
            <person name="Varghese N."/>
            <person name="Submissions S."/>
        </authorList>
    </citation>
    <scope>NUCLEOTIDE SEQUENCE [LARGE SCALE GENOMIC DNA]</scope>
    <source>
        <strain evidence="8">BP1-148</strain>
    </source>
</reference>
<keyword evidence="4" id="KW-0676">Redox-active center</keyword>
<keyword evidence="2" id="KW-0201">Cytochrome c-type biogenesis</keyword>
<dbReference type="GO" id="GO:0016491">
    <property type="term" value="F:oxidoreductase activity"/>
    <property type="evidence" value="ECO:0007669"/>
    <property type="project" value="InterPro"/>
</dbReference>
<feature type="domain" description="Thioredoxin" evidence="6">
    <location>
        <begin position="213"/>
        <end position="350"/>
    </location>
</feature>
<dbReference type="GO" id="GO:0017004">
    <property type="term" value="P:cytochrome complex assembly"/>
    <property type="evidence" value="ECO:0007669"/>
    <property type="project" value="UniProtKB-KW"/>
</dbReference>
<dbReference type="GO" id="GO:0016209">
    <property type="term" value="F:antioxidant activity"/>
    <property type="evidence" value="ECO:0007669"/>
    <property type="project" value="InterPro"/>
</dbReference>
<keyword evidence="5" id="KW-0732">Signal</keyword>
<keyword evidence="8" id="KW-1185">Reference proteome</keyword>
<dbReference type="GO" id="GO:0030313">
    <property type="term" value="C:cell envelope"/>
    <property type="evidence" value="ECO:0007669"/>
    <property type="project" value="UniProtKB-SubCell"/>
</dbReference>
<dbReference type="CDD" id="cd02966">
    <property type="entry name" value="TlpA_like_family"/>
    <property type="match status" value="1"/>
</dbReference>
<evidence type="ECO:0000259" key="6">
    <source>
        <dbReference type="PROSITE" id="PS51352"/>
    </source>
</evidence>
<comment type="subcellular location">
    <subcellularLocation>
        <location evidence="1">Cell envelope</location>
    </subcellularLocation>
</comment>
<evidence type="ECO:0000313" key="7">
    <source>
        <dbReference type="EMBL" id="SDG49104.1"/>
    </source>
</evidence>
<evidence type="ECO:0000256" key="2">
    <source>
        <dbReference type="ARBA" id="ARBA00022748"/>
    </source>
</evidence>
<dbReference type="AlphaFoldDB" id="A0A1G7UNL3"/>
<dbReference type="STRING" id="645274.SAMN04487901_104197"/>
<evidence type="ECO:0000256" key="4">
    <source>
        <dbReference type="ARBA" id="ARBA00023284"/>
    </source>
</evidence>
<organism evidence="7 8">
    <name type="scientific">Prevotella communis</name>
    <dbReference type="NCBI Taxonomy" id="2913614"/>
    <lineage>
        <taxon>Bacteria</taxon>
        <taxon>Pseudomonadati</taxon>
        <taxon>Bacteroidota</taxon>
        <taxon>Bacteroidia</taxon>
        <taxon>Bacteroidales</taxon>
        <taxon>Prevotellaceae</taxon>
        <taxon>Prevotella</taxon>
    </lineage>
</organism>
<dbReference type="SUPFAM" id="SSF52833">
    <property type="entry name" value="Thioredoxin-like"/>
    <property type="match status" value="1"/>
</dbReference>
<protein>
    <submittedName>
        <fullName evidence="7">Thiol-disulfide isomerase or thioredoxin</fullName>
    </submittedName>
</protein>
<feature type="chain" id="PRO_5011678244" evidence="5">
    <location>
        <begin position="21"/>
        <end position="351"/>
    </location>
</feature>
<dbReference type="PROSITE" id="PS00194">
    <property type="entry name" value="THIOREDOXIN_1"/>
    <property type="match status" value="1"/>
</dbReference>
<dbReference type="InterPro" id="IPR017937">
    <property type="entry name" value="Thioredoxin_CS"/>
</dbReference>
<keyword evidence="7" id="KW-0413">Isomerase</keyword>
<evidence type="ECO:0000256" key="5">
    <source>
        <dbReference type="SAM" id="SignalP"/>
    </source>
</evidence>
<proteinExistence type="predicted"/>